<evidence type="ECO:0000256" key="2">
    <source>
        <dbReference type="ARBA" id="ARBA00022676"/>
    </source>
</evidence>
<keyword evidence="2" id="KW-0328">Glycosyltransferase</keyword>
<sequence>MTGATPSFLERFPLAVANKQCYARVHGYEFILDVREWSQLHGYNDYWNRLWFLTEYLEACLKNTSCPEWLFYVDADAMVMNVSIPLTAFTTAVSDDIDLILHDGAFYINSGAFFLRTTKWSLEFLRRMARAGPIPSDTC</sequence>
<evidence type="ECO:0000256" key="1">
    <source>
        <dbReference type="ARBA" id="ARBA00005664"/>
    </source>
</evidence>
<evidence type="ECO:0000256" key="3">
    <source>
        <dbReference type="ARBA" id="ARBA00022679"/>
    </source>
</evidence>
<dbReference type="PANTHER" id="PTHR31306">
    <property type="entry name" value="ALPHA-1,6-MANNOSYLTRANSFERASE MNN11-RELATED"/>
    <property type="match status" value="1"/>
</dbReference>
<comment type="similarity">
    <text evidence="1">Belongs to the glycosyltransferase 34 family.</text>
</comment>
<accession>A0A7J7IDH6</accession>
<dbReference type="AlphaFoldDB" id="A0A7J7IDH6"/>
<dbReference type="Gene3D" id="3.90.550.10">
    <property type="entry name" value="Spore Coat Polysaccharide Biosynthesis Protein SpsA, Chain A"/>
    <property type="match status" value="1"/>
</dbReference>
<dbReference type="InterPro" id="IPR008630">
    <property type="entry name" value="Glyco_trans_34"/>
</dbReference>
<protein>
    <submittedName>
        <fullName evidence="4">Uncharacterized protein</fullName>
    </submittedName>
</protein>
<evidence type="ECO:0000313" key="4">
    <source>
        <dbReference type="EMBL" id="KAF6001135.1"/>
    </source>
</evidence>
<dbReference type="EMBL" id="VWRR01000016">
    <property type="protein sequence ID" value="KAF6001135.1"/>
    <property type="molecule type" value="Genomic_DNA"/>
</dbReference>
<proteinExistence type="inferred from homology"/>
<dbReference type="Proteomes" id="UP000530660">
    <property type="component" value="Unassembled WGS sequence"/>
</dbReference>
<dbReference type="Pfam" id="PF05637">
    <property type="entry name" value="Glyco_transf_34"/>
    <property type="match status" value="1"/>
</dbReference>
<evidence type="ECO:0000313" key="5">
    <source>
        <dbReference type="Proteomes" id="UP000530660"/>
    </source>
</evidence>
<dbReference type="GO" id="GO:0000139">
    <property type="term" value="C:Golgi membrane"/>
    <property type="evidence" value="ECO:0007669"/>
    <property type="project" value="TreeGrafter"/>
</dbReference>
<dbReference type="PANTHER" id="PTHR31306:SF4">
    <property type="entry name" value="ALPHA-1,2-GALACTOSYLTRANSFERASE"/>
    <property type="match status" value="1"/>
</dbReference>
<dbReference type="GO" id="GO:0016757">
    <property type="term" value="F:glycosyltransferase activity"/>
    <property type="evidence" value="ECO:0007669"/>
    <property type="project" value="UniProtKB-KW"/>
</dbReference>
<dbReference type="InterPro" id="IPR029044">
    <property type="entry name" value="Nucleotide-diphossugar_trans"/>
</dbReference>
<organism evidence="4 5">
    <name type="scientific">Cyanidiococcus yangmingshanensis</name>
    <dbReference type="NCBI Taxonomy" id="2690220"/>
    <lineage>
        <taxon>Eukaryota</taxon>
        <taxon>Rhodophyta</taxon>
        <taxon>Bangiophyceae</taxon>
        <taxon>Cyanidiales</taxon>
        <taxon>Cyanidiaceae</taxon>
        <taxon>Cyanidiococcus</taxon>
    </lineage>
</organism>
<reference evidence="4 5" key="1">
    <citation type="journal article" date="2020" name="J. Phycol.">
        <title>Comparative genome analysis reveals Cyanidiococcus gen. nov., a new extremophilic red algal genus sister to Cyanidioschyzon (Cyanidioschyzonaceae, Rhodophyta).</title>
        <authorList>
            <person name="Liu S.-L."/>
            <person name="Chiang Y.-R."/>
            <person name="Yoon H.S."/>
            <person name="Fu H.-Y."/>
        </authorList>
    </citation>
    <scope>NUCLEOTIDE SEQUENCE [LARGE SCALE GENOMIC DNA]</scope>
    <source>
        <strain evidence="4 5">THAL066</strain>
    </source>
</reference>
<dbReference type="GO" id="GO:0006487">
    <property type="term" value="P:protein N-linked glycosylation"/>
    <property type="evidence" value="ECO:0007669"/>
    <property type="project" value="TreeGrafter"/>
</dbReference>
<gene>
    <name evidence="4" type="ORF">F1559_003417</name>
</gene>
<keyword evidence="5" id="KW-1185">Reference proteome</keyword>
<name>A0A7J7IDH6_9RHOD</name>
<keyword evidence="3" id="KW-0808">Transferase</keyword>
<dbReference type="OrthoDB" id="205108at2759"/>
<comment type="caution">
    <text evidence="4">The sequence shown here is derived from an EMBL/GenBank/DDBJ whole genome shotgun (WGS) entry which is preliminary data.</text>
</comment>